<dbReference type="Proteomes" id="UP000019373">
    <property type="component" value="Unassembled WGS sequence"/>
</dbReference>
<evidence type="ECO:0000256" key="8">
    <source>
        <dbReference type="SAM" id="MobiDB-lite"/>
    </source>
</evidence>
<dbReference type="eggNOG" id="KOG1840">
    <property type="taxonomic scope" value="Eukaryota"/>
</dbReference>
<evidence type="ECO:0000313" key="11">
    <source>
        <dbReference type="EMBL" id="ERF74339.1"/>
    </source>
</evidence>
<dbReference type="eggNOG" id="KOG2029">
    <property type="taxonomic scope" value="Eukaryota"/>
</dbReference>
<dbReference type="InterPro" id="IPR029058">
    <property type="entry name" value="AB_hydrolase_fold"/>
</dbReference>
<dbReference type="HOGENOM" id="CLU_000288_125_13_1"/>
<accession>U1HXY5</accession>
<dbReference type="Gene3D" id="3.40.50.1820">
    <property type="entry name" value="alpha/beta hydrolase"/>
    <property type="match status" value="1"/>
</dbReference>
<evidence type="ECO:0008006" key="13">
    <source>
        <dbReference type="Google" id="ProtNLM"/>
    </source>
</evidence>
<dbReference type="SUPFAM" id="SSF53474">
    <property type="entry name" value="alpha/beta-Hydrolases"/>
    <property type="match status" value="1"/>
</dbReference>
<organism evidence="11 12">
    <name type="scientific">Endocarpon pusillum (strain Z07020 / HMAS-L-300199)</name>
    <name type="common">Lichen-forming fungus</name>
    <dbReference type="NCBI Taxonomy" id="1263415"/>
    <lineage>
        <taxon>Eukaryota</taxon>
        <taxon>Fungi</taxon>
        <taxon>Dikarya</taxon>
        <taxon>Ascomycota</taxon>
        <taxon>Pezizomycotina</taxon>
        <taxon>Eurotiomycetes</taxon>
        <taxon>Chaetothyriomycetidae</taxon>
        <taxon>Verrucariales</taxon>
        <taxon>Verrucariaceae</taxon>
        <taxon>Endocarpon</taxon>
    </lineage>
</organism>
<name>U1HXY5_ENDPU</name>
<evidence type="ECO:0000256" key="4">
    <source>
        <dbReference type="ARBA" id="ARBA00007920"/>
    </source>
</evidence>
<dbReference type="GO" id="GO:0005739">
    <property type="term" value="C:mitochondrion"/>
    <property type="evidence" value="ECO:0007669"/>
    <property type="project" value="UniProtKB-SubCell"/>
</dbReference>
<dbReference type="SUPFAM" id="SSF52540">
    <property type="entry name" value="P-loop containing nucleoside triphosphate hydrolases"/>
    <property type="match status" value="1"/>
</dbReference>
<dbReference type="Pfam" id="PF13424">
    <property type="entry name" value="TPR_12"/>
    <property type="match status" value="2"/>
</dbReference>
<evidence type="ECO:0000256" key="1">
    <source>
        <dbReference type="ARBA" id="ARBA00004173"/>
    </source>
</evidence>
<dbReference type="InterPro" id="IPR002182">
    <property type="entry name" value="NB-ARC"/>
</dbReference>
<dbReference type="InterPro" id="IPR007751">
    <property type="entry name" value="DUF676_lipase-like"/>
</dbReference>
<dbReference type="GO" id="GO:0005783">
    <property type="term" value="C:endoplasmic reticulum"/>
    <property type="evidence" value="ECO:0007669"/>
    <property type="project" value="UniProtKB-SubCell"/>
</dbReference>
<feature type="region of interest" description="Disordered" evidence="8">
    <location>
        <begin position="1"/>
        <end position="46"/>
    </location>
</feature>
<dbReference type="GeneID" id="19237080"/>
<evidence type="ECO:0000256" key="2">
    <source>
        <dbReference type="ARBA" id="ARBA00004240"/>
    </source>
</evidence>
<keyword evidence="5" id="KW-0256">Endoplasmic reticulum</keyword>
<evidence type="ECO:0000259" key="10">
    <source>
        <dbReference type="Pfam" id="PF05057"/>
    </source>
</evidence>
<dbReference type="GO" id="GO:0016020">
    <property type="term" value="C:membrane"/>
    <property type="evidence" value="ECO:0007669"/>
    <property type="project" value="UniProtKB-SubCell"/>
</dbReference>
<dbReference type="RefSeq" id="XP_007800049.1">
    <property type="nucleotide sequence ID" value="XM_007801858.1"/>
</dbReference>
<dbReference type="Pfam" id="PF00931">
    <property type="entry name" value="NB-ARC"/>
    <property type="match status" value="1"/>
</dbReference>
<evidence type="ECO:0000256" key="5">
    <source>
        <dbReference type="ARBA" id="ARBA00022824"/>
    </source>
</evidence>
<dbReference type="OrthoDB" id="5986190at2759"/>
<dbReference type="AlphaFoldDB" id="U1HXY5"/>
<keyword evidence="7" id="KW-0472">Membrane</keyword>
<dbReference type="Pfam" id="PF13374">
    <property type="entry name" value="TPR_10"/>
    <property type="match status" value="1"/>
</dbReference>
<dbReference type="PANTHER" id="PTHR48182:SF2">
    <property type="entry name" value="PROTEIN SERAC1"/>
    <property type="match status" value="1"/>
</dbReference>
<feature type="domain" description="NB-ARC" evidence="9">
    <location>
        <begin position="379"/>
        <end position="512"/>
    </location>
</feature>
<evidence type="ECO:0000259" key="9">
    <source>
        <dbReference type="Pfam" id="PF00931"/>
    </source>
</evidence>
<dbReference type="InterPro" id="IPR027417">
    <property type="entry name" value="P-loop_NTPase"/>
</dbReference>
<dbReference type="OMA" id="HTTANIK"/>
<dbReference type="InterPro" id="IPR052374">
    <property type="entry name" value="SERAC1"/>
</dbReference>
<reference evidence="12" key="1">
    <citation type="journal article" date="2014" name="BMC Genomics">
        <title>Genome characteristics reveal the impact of lichenization on lichen-forming fungus Endocarpon pusillum Hedwig (Verrucariales, Ascomycota).</title>
        <authorList>
            <person name="Wang Y.-Y."/>
            <person name="Liu B."/>
            <person name="Zhang X.-Y."/>
            <person name="Zhou Q.-M."/>
            <person name="Zhang T."/>
            <person name="Li H."/>
            <person name="Yu Y.-F."/>
            <person name="Zhang X.-L."/>
            <person name="Hao X.-Y."/>
            <person name="Wang M."/>
            <person name="Wang L."/>
            <person name="Wei J.-C."/>
        </authorList>
    </citation>
    <scope>NUCLEOTIDE SEQUENCE [LARGE SCALE GENOMIC DNA]</scope>
    <source>
        <strain evidence="12">Z07020 / HMAS-L-300199</strain>
    </source>
</reference>
<proteinExistence type="inferred from homology"/>
<dbReference type="EMBL" id="KE720882">
    <property type="protein sequence ID" value="ERF74339.1"/>
    <property type="molecule type" value="Genomic_DNA"/>
</dbReference>
<gene>
    <name evidence="11" type="ORF">EPUS_02026</name>
</gene>
<sequence length="1015" mass="113959">MKKLKAVLRGGKNGKHLQEGNASSTTTNVHDDEVGQGPSPPDIPAATFPEGIRELHPCDDAVVDICFVHGLTGDRERTWTAKNQQVPWPQLLLPHRLKHARILTWGYDAYLMHKGVSSSNRLIDHATNLINDLTADRAEHNASSRSLIFVAHSLGGLVCKKAITTSRDSPAPHLKEIFIYVKGIVFIGTPHTGSWMADWAKIPVGCLGIMKSTNRSLLSILQTEDQLLESLQISFLSMIRDLCDNHQRRVEVTCFFEELPLPVVGKVVSKASATFADHPVMSIYGNHSDMVKFATVEDNGFKRLAGELVRWERELSLHINAGEFIPQKPASAIDPVGNVHWTVKRSINNLFVGRDVILTTIEELLRRTYQDVNTIRQQRFVITGMGGQGKSEICLQLAYRVRRLFWGIFWVDVSSEILAESGFLEIAGRLQIPAQTLEEARQGLANVQQPWLLVLDNADDPEVDYQRYFPAGSYGVVLLTSRNDNCHRHATEKSFALDGLSDDEARELLLRTAGVPEAQRSTVEGDANVVVSLLNSHPLALIQAGSYISRGHCTLSEYPRVFAQQRKRLLAFRPAQARSRYRDVYATFEASAEVLSALAETMPPSSTTESAKDALELLPVLASCGPSRLPLPIFEAGWQGAQGIDLDQVHNDDVFIQAGADAWDSFRLIEAIYLCKTLALVLTDTHDGYLSVSMHPLVHAWARDRADVTEQHKAWLAMGCLIAASRSDRELWRQQGRQLQPHLQTLTSWDTSRMFASEPLMKITSILVDCGWLLYDMRDDARLFMLMNNLLTHLGLDRRKVEKRWLAAYELTAWNLDKYGKVKEAVLLLEQVVKIQEQTLAEDHPSRLASQHELAGAYQANGQVKEAVSLLEQVVKIREQTLAEDYLSRLASQHALAGAYQANGQVKEAVLLLEQHELAGAYQANGQVKEAVLLLEQVVNIQEQTLAEDHPSRLASQHVLATIYWDLNRYNNAVQMMKHVVRIRNQVLDEQHPDRKNSEAWLEDFEDELHKLEYI</sequence>
<keyword evidence="6" id="KW-0496">Mitochondrion</keyword>
<dbReference type="GO" id="GO:0043531">
    <property type="term" value="F:ADP binding"/>
    <property type="evidence" value="ECO:0007669"/>
    <property type="project" value="InterPro"/>
</dbReference>
<feature type="domain" description="DUF676" evidence="10">
    <location>
        <begin position="140"/>
        <end position="214"/>
    </location>
</feature>
<evidence type="ECO:0000256" key="7">
    <source>
        <dbReference type="ARBA" id="ARBA00023136"/>
    </source>
</evidence>
<dbReference type="SUPFAM" id="SSF48452">
    <property type="entry name" value="TPR-like"/>
    <property type="match status" value="2"/>
</dbReference>
<dbReference type="Pfam" id="PF05057">
    <property type="entry name" value="DUF676"/>
    <property type="match status" value="1"/>
</dbReference>
<dbReference type="InterPro" id="IPR011990">
    <property type="entry name" value="TPR-like_helical_dom_sf"/>
</dbReference>
<keyword evidence="12" id="KW-1185">Reference proteome</keyword>
<comment type="subcellular location">
    <subcellularLocation>
        <location evidence="2">Endoplasmic reticulum</location>
    </subcellularLocation>
    <subcellularLocation>
        <location evidence="3">Membrane</location>
    </subcellularLocation>
    <subcellularLocation>
        <location evidence="1">Mitochondrion</location>
    </subcellularLocation>
</comment>
<evidence type="ECO:0000256" key="6">
    <source>
        <dbReference type="ARBA" id="ARBA00023128"/>
    </source>
</evidence>
<comment type="similarity">
    <text evidence="4">Belongs to the putative lipase ROG1 family.</text>
</comment>
<protein>
    <recommendedName>
        <fullName evidence="13">NB-ARC domain-containing protein</fullName>
    </recommendedName>
</protein>
<dbReference type="Gene3D" id="1.25.40.10">
    <property type="entry name" value="Tetratricopeptide repeat domain"/>
    <property type="match status" value="2"/>
</dbReference>
<evidence type="ECO:0000313" key="12">
    <source>
        <dbReference type="Proteomes" id="UP000019373"/>
    </source>
</evidence>
<dbReference type="PANTHER" id="PTHR48182">
    <property type="entry name" value="PROTEIN SERAC1"/>
    <property type="match status" value="1"/>
</dbReference>
<dbReference type="Gene3D" id="3.40.50.300">
    <property type="entry name" value="P-loop containing nucleotide triphosphate hydrolases"/>
    <property type="match status" value="1"/>
</dbReference>
<evidence type="ECO:0000256" key="3">
    <source>
        <dbReference type="ARBA" id="ARBA00004370"/>
    </source>
</evidence>